<comment type="similarity">
    <text evidence="11">Belongs to the eukaryotic ATPase B chain family.</text>
</comment>
<keyword evidence="10 11" id="KW-0472">Membrane</keyword>
<dbReference type="GO" id="GO:0046933">
    <property type="term" value="F:proton-transporting ATP synthase activity, rotational mechanism"/>
    <property type="evidence" value="ECO:0007669"/>
    <property type="project" value="TreeGrafter"/>
</dbReference>
<evidence type="ECO:0000256" key="5">
    <source>
        <dbReference type="ARBA" id="ARBA00022781"/>
    </source>
</evidence>
<dbReference type="PANTHER" id="PTHR12733">
    <property type="entry name" value="MITOCHONDRIAL ATP SYNTHASE B CHAIN"/>
    <property type="match status" value="1"/>
</dbReference>
<dbReference type="Pfam" id="PF01217">
    <property type="entry name" value="Clat_adaptor_s"/>
    <property type="match status" value="1"/>
</dbReference>
<proteinExistence type="inferred from homology"/>
<dbReference type="Gene3D" id="3.30.450.60">
    <property type="match status" value="1"/>
</dbReference>
<keyword evidence="7" id="KW-0653">Protein transport</keyword>
<evidence type="ECO:0000256" key="4">
    <source>
        <dbReference type="ARBA" id="ARBA00022547"/>
    </source>
</evidence>
<comment type="caution">
    <text evidence="13">The sequence shown here is derived from an EMBL/GenBank/DDBJ whole genome shotgun (WGS) entry which is preliminary data.</text>
</comment>
<dbReference type="InterPro" id="IPR011012">
    <property type="entry name" value="Longin-like_dom_sf"/>
</dbReference>
<evidence type="ECO:0000313" key="13">
    <source>
        <dbReference type="EMBL" id="ONH72022.1"/>
    </source>
</evidence>
<reference evidence="14" key="1">
    <citation type="journal article" date="2017" name="Genome Announc.">
        <title>Genome sequences of Cyberlindnera fabianii 65, Pichia kudriavzevii 129, and Saccharomyces cerevisiae 131 isolated from fermented masau fruits in Zimbabwe.</title>
        <authorList>
            <person name="van Rijswijck I.M.H."/>
            <person name="Derks M.F.L."/>
            <person name="Abee T."/>
            <person name="de Ridder D."/>
            <person name="Smid E.J."/>
        </authorList>
    </citation>
    <scope>NUCLEOTIDE SEQUENCE [LARGE SCALE GENOMIC DNA]</scope>
    <source>
        <strain evidence="14">129</strain>
    </source>
</reference>
<dbReference type="EMBL" id="MQVM01000025">
    <property type="protein sequence ID" value="ONH72022.1"/>
    <property type="molecule type" value="Genomic_DNA"/>
</dbReference>
<keyword evidence="4 11" id="KW-0138">CF(0)</keyword>
<keyword evidence="3 11" id="KW-0813">Transport</keyword>
<evidence type="ECO:0000259" key="12">
    <source>
        <dbReference type="Pfam" id="PF01217"/>
    </source>
</evidence>
<evidence type="ECO:0000313" key="14">
    <source>
        <dbReference type="Proteomes" id="UP000189274"/>
    </source>
</evidence>
<keyword evidence="9 11" id="KW-0496">Mitochondrion</keyword>
<dbReference type="InterPro" id="IPR022775">
    <property type="entry name" value="AP_mu_sigma_su"/>
</dbReference>
<dbReference type="Pfam" id="PF05405">
    <property type="entry name" value="Mt_ATP-synt_B"/>
    <property type="match status" value="1"/>
</dbReference>
<dbReference type="InterPro" id="IPR013837">
    <property type="entry name" value="ATP_synth_F0_suB"/>
</dbReference>
<dbReference type="PANTHER" id="PTHR12733:SF3">
    <property type="entry name" value="ATP SYNTHASE F(0) COMPLEX SUBUNIT B1, MITOCHONDRIAL"/>
    <property type="match status" value="1"/>
</dbReference>
<dbReference type="GO" id="GO:0012505">
    <property type="term" value="C:endomembrane system"/>
    <property type="evidence" value="ECO:0007669"/>
    <property type="project" value="UniProtKB-SubCell"/>
</dbReference>
<dbReference type="InterPro" id="IPR000804">
    <property type="entry name" value="Clathrin_sm-chain_CS"/>
</dbReference>
<comment type="subunit">
    <text evidence="11">F-type ATPases have 2 components, CF(1) - the catalytic core - and CF(0) - the membrane proton channel. In yeast, the dimeric form of ATP synthase consists of 17 polypeptides: alpha, beta, gamma, delta, epsilon, 4 (B), 5 (OSCP), 6 (A), 8, 9 (C), d, E (Tim11), f, g, h, i/j and k.</text>
</comment>
<dbReference type="Gene3D" id="1.20.5.2210">
    <property type="match status" value="1"/>
</dbReference>
<accession>A0A1V2LI15</accession>
<evidence type="ECO:0000256" key="8">
    <source>
        <dbReference type="ARBA" id="ARBA00023065"/>
    </source>
</evidence>
<feature type="domain" description="AP complex mu/sigma subunit" evidence="12">
    <location>
        <begin position="1"/>
        <end position="137"/>
    </location>
</feature>
<dbReference type="AlphaFoldDB" id="A0A1V2LI15"/>
<organism evidence="13 14">
    <name type="scientific">Pichia kudriavzevii</name>
    <name type="common">Yeast</name>
    <name type="synonym">Issatchenkia orientalis</name>
    <dbReference type="NCBI Taxonomy" id="4909"/>
    <lineage>
        <taxon>Eukaryota</taxon>
        <taxon>Fungi</taxon>
        <taxon>Dikarya</taxon>
        <taxon>Ascomycota</taxon>
        <taxon>Saccharomycotina</taxon>
        <taxon>Pichiomycetes</taxon>
        <taxon>Pichiales</taxon>
        <taxon>Pichiaceae</taxon>
        <taxon>Pichia</taxon>
    </lineage>
</organism>
<gene>
    <name evidence="13" type="ORF">BOH78_4095</name>
</gene>
<dbReference type="VEuPathDB" id="FungiDB:C5L36_0C01230"/>
<protein>
    <recommendedName>
        <fullName evidence="11">ATP synthase subunit 4</fullName>
    </recommendedName>
</protein>
<comment type="function">
    <text evidence="11">Subunit b, of the mitochondrial membrane ATP synthase complex (F(1)F(0) ATP synthase or Complex V) that produces ATP from ADP in the presence of a proton gradient across the membrane which is generated by electron transport complexes of the respiratory chain. ATP synthase complex consist of a soluble F(1) head domain - the catalytic core - and a membrane F(1) domain - the membrane proton channel. These two domains are linked by a central stalk rotating inside the F(1) region and a stationary peripheral stalk. During catalysis, ATP synthesis in the catalytic domain of F(1) is coupled via a rotary mechanism of the central stalk subunits to proton translocation. In vivo, can only synthesize ATP although its ATP hydrolase activity can be activated artificially in vitro. Part of the complex F(0) domain. Part of the complex F(0) domain and the peripheric stalk, which acts as a stator to hold the catalytic alpha(3)beta(3) subcomplex and subunit a/ATP6 static relative to the rotary elements.</text>
</comment>
<keyword evidence="8 11" id="KW-0406">Ion transport</keyword>
<evidence type="ECO:0000256" key="6">
    <source>
        <dbReference type="ARBA" id="ARBA00022792"/>
    </source>
</evidence>
<dbReference type="SUPFAM" id="SSF64356">
    <property type="entry name" value="SNARE-like"/>
    <property type="match status" value="1"/>
</dbReference>
<dbReference type="PROSITE" id="PS00989">
    <property type="entry name" value="CLAT_ADAPTOR_S"/>
    <property type="match status" value="1"/>
</dbReference>
<dbReference type="GO" id="GO:0030117">
    <property type="term" value="C:membrane coat"/>
    <property type="evidence" value="ECO:0007669"/>
    <property type="project" value="InterPro"/>
</dbReference>
<evidence type="ECO:0000256" key="11">
    <source>
        <dbReference type="RuleBase" id="RU368017"/>
    </source>
</evidence>
<keyword evidence="6 11" id="KW-0999">Mitochondrion inner membrane</keyword>
<dbReference type="VEuPathDB" id="FungiDB:C5L36_0C01220"/>
<dbReference type="InterPro" id="IPR008688">
    <property type="entry name" value="ATP_synth_Bsub_B/MI25"/>
</dbReference>
<evidence type="ECO:0000256" key="1">
    <source>
        <dbReference type="ARBA" id="ARBA00004308"/>
    </source>
</evidence>
<keyword evidence="5 11" id="KW-0375">Hydrogen ion transport</keyword>
<evidence type="ECO:0000256" key="3">
    <source>
        <dbReference type="ARBA" id="ARBA00022448"/>
    </source>
</evidence>
<dbReference type="GO" id="GO:0005743">
    <property type="term" value="C:mitochondrial inner membrane"/>
    <property type="evidence" value="ECO:0007669"/>
    <property type="project" value="UniProtKB-SubCell"/>
</dbReference>
<dbReference type="GO" id="GO:0006886">
    <property type="term" value="P:intracellular protein transport"/>
    <property type="evidence" value="ECO:0007669"/>
    <property type="project" value="InterPro"/>
</dbReference>
<comment type="similarity">
    <text evidence="2">Belongs to the adaptor complexes small subunit family.</text>
</comment>
<dbReference type="GO" id="GO:0016192">
    <property type="term" value="P:vesicle-mediated transport"/>
    <property type="evidence" value="ECO:0007669"/>
    <property type="project" value="InterPro"/>
</dbReference>
<evidence type="ECO:0000256" key="10">
    <source>
        <dbReference type="ARBA" id="ARBA00023136"/>
    </source>
</evidence>
<dbReference type="GO" id="GO:0045259">
    <property type="term" value="C:proton-transporting ATP synthase complex"/>
    <property type="evidence" value="ECO:0007669"/>
    <property type="project" value="UniProtKB-KW"/>
</dbReference>
<sequence length="414" mass="46010">MIKYILLLSKQGKVRLVKWYLQVPEQVRQRTIREIGAVVPLRKSKMCNVIEHGDGKVVYRRYASLYFVAGVDADENELSILDFMQRYVESLDALYGNVCELDIVFNSALAYAALDECVIGGHISESGGHEVVSRVRSALRLEEMERDGSGQMKAYKRVEIGEGVSYRRVAETIQGYYTVSLVESINSQTTMLARSVRSVRPSHIRLATRAFSTPVEPKEKANSIIDALPGNSILSKTGILATSAAASVYAISSELYVVNDETILLATFLGFMGLVAKVVAPMYGEFARDRTAHVTKLLNEARLGHVTAVKDRIDQVSNLKDVVSTTKALFEMSKETAALEAESFELKQRVNVAAEAKSVLESWARYEAQVRQLEQQQLSSTVISKVQSELKDPKFQEKILAQAVADVEKLFAKN</sequence>
<name>A0A1V2LI15_PICKU</name>
<evidence type="ECO:0000256" key="9">
    <source>
        <dbReference type="ARBA" id="ARBA00023128"/>
    </source>
</evidence>
<evidence type="ECO:0000256" key="2">
    <source>
        <dbReference type="ARBA" id="ARBA00006972"/>
    </source>
</evidence>
<comment type="subcellular location">
    <subcellularLocation>
        <location evidence="1">Endomembrane system</location>
    </subcellularLocation>
    <subcellularLocation>
        <location evidence="11">Mitochondrion</location>
    </subcellularLocation>
    <subcellularLocation>
        <location evidence="11">Mitochondrion inner membrane</location>
    </subcellularLocation>
</comment>
<dbReference type="Proteomes" id="UP000189274">
    <property type="component" value="Unassembled WGS sequence"/>
</dbReference>
<dbReference type="SUPFAM" id="SSF161060">
    <property type="entry name" value="ATP synthase B chain-like"/>
    <property type="match status" value="1"/>
</dbReference>
<evidence type="ECO:0000256" key="7">
    <source>
        <dbReference type="ARBA" id="ARBA00022927"/>
    </source>
</evidence>